<sequence length="247" mass="29723">MIDLPQRHNSNYMSKKSHPSCDIHLETELEYSPTKIRQKSINDIQLPLIQLDAYHRNFFDNSNINEYDCPTNKRYDRFRSFSTKANKNQKKGFLLLDINTQQISIIYKKLLTQLNGEFTKFQLTLYLTQYIGQLDYVNKLLTLLNFPSKITISSFKQLFYNIQEMQQIGINNVIQRFNHVYFKHSILIVKDLFHLQIYLKCLHQMEQFKKMWTSFIKIYQLKIIEKKNLKKYIYANLKRNLDLCLLL</sequence>
<proteinExistence type="predicted"/>
<dbReference type="Proteomes" id="UP000692954">
    <property type="component" value="Unassembled WGS sequence"/>
</dbReference>
<protein>
    <submittedName>
        <fullName evidence="1">Uncharacterized protein</fullName>
    </submittedName>
</protein>
<gene>
    <name evidence="1" type="ORF">PSON_ATCC_30995.1.T1620065</name>
</gene>
<comment type="caution">
    <text evidence="1">The sequence shown here is derived from an EMBL/GenBank/DDBJ whole genome shotgun (WGS) entry which is preliminary data.</text>
</comment>
<dbReference type="EMBL" id="CAJJDN010000162">
    <property type="protein sequence ID" value="CAD8125802.1"/>
    <property type="molecule type" value="Genomic_DNA"/>
</dbReference>
<evidence type="ECO:0000313" key="2">
    <source>
        <dbReference type="Proteomes" id="UP000692954"/>
    </source>
</evidence>
<organism evidence="1 2">
    <name type="scientific">Paramecium sonneborni</name>
    <dbReference type="NCBI Taxonomy" id="65129"/>
    <lineage>
        <taxon>Eukaryota</taxon>
        <taxon>Sar</taxon>
        <taxon>Alveolata</taxon>
        <taxon>Ciliophora</taxon>
        <taxon>Intramacronucleata</taxon>
        <taxon>Oligohymenophorea</taxon>
        <taxon>Peniculida</taxon>
        <taxon>Parameciidae</taxon>
        <taxon>Paramecium</taxon>
    </lineage>
</organism>
<keyword evidence="2" id="KW-1185">Reference proteome</keyword>
<dbReference type="OrthoDB" id="10359748at2759"/>
<accession>A0A8S1REN2</accession>
<dbReference type="AlphaFoldDB" id="A0A8S1REN2"/>
<reference evidence="1" key="1">
    <citation type="submission" date="2021-01" db="EMBL/GenBank/DDBJ databases">
        <authorList>
            <consortium name="Genoscope - CEA"/>
            <person name="William W."/>
        </authorList>
    </citation>
    <scope>NUCLEOTIDE SEQUENCE</scope>
</reference>
<evidence type="ECO:0000313" key="1">
    <source>
        <dbReference type="EMBL" id="CAD8125802.1"/>
    </source>
</evidence>
<name>A0A8S1REN2_9CILI</name>